<protein>
    <submittedName>
        <fullName evidence="2">Uncharacterized protein</fullName>
    </submittedName>
</protein>
<feature type="non-terminal residue" evidence="2">
    <location>
        <position position="42"/>
    </location>
</feature>
<sequence>MEEKGPDRAERRRQEKEDTKQKLKATCTECKEGPCDIAPKTY</sequence>
<dbReference type="AlphaFoldDB" id="X1S4M4"/>
<gene>
    <name evidence="2" type="ORF">S12H4_20235</name>
</gene>
<evidence type="ECO:0000256" key="1">
    <source>
        <dbReference type="SAM" id="MobiDB-lite"/>
    </source>
</evidence>
<name>X1S4M4_9ZZZZ</name>
<dbReference type="EMBL" id="BARW01010224">
    <property type="protein sequence ID" value="GAI74086.1"/>
    <property type="molecule type" value="Genomic_DNA"/>
</dbReference>
<evidence type="ECO:0000313" key="2">
    <source>
        <dbReference type="EMBL" id="GAI74086.1"/>
    </source>
</evidence>
<feature type="region of interest" description="Disordered" evidence="1">
    <location>
        <begin position="1"/>
        <end position="20"/>
    </location>
</feature>
<reference evidence="2" key="1">
    <citation type="journal article" date="2014" name="Front. Microbiol.">
        <title>High frequency of phylogenetically diverse reductive dehalogenase-homologous genes in deep subseafloor sedimentary metagenomes.</title>
        <authorList>
            <person name="Kawai M."/>
            <person name="Futagami T."/>
            <person name="Toyoda A."/>
            <person name="Takaki Y."/>
            <person name="Nishi S."/>
            <person name="Hori S."/>
            <person name="Arai W."/>
            <person name="Tsubouchi T."/>
            <person name="Morono Y."/>
            <person name="Uchiyama I."/>
            <person name="Ito T."/>
            <person name="Fujiyama A."/>
            <person name="Inagaki F."/>
            <person name="Takami H."/>
        </authorList>
    </citation>
    <scope>NUCLEOTIDE SEQUENCE</scope>
    <source>
        <strain evidence="2">Expedition CK06-06</strain>
    </source>
</reference>
<organism evidence="2">
    <name type="scientific">marine sediment metagenome</name>
    <dbReference type="NCBI Taxonomy" id="412755"/>
    <lineage>
        <taxon>unclassified sequences</taxon>
        <taxon>metagenomes</taxon>
        <taxon>ecological metagenomes</taxon>
    </lineage>
</organism>
<comment type="caution">
    <text evidence="2">The sequence shown here is derived from an EMBL/GenBank/DDBJ whole genome shotgun (WGS) entry which is preliminary data.</text>
</comment>
<proteinExistence type="predicted"/>
<accession>X1S4M4</accession>